<keyword evidence="2" id="KW-0238">DNA-binding</keyword>
<reference evidence="2 3" key="1">
    <citation type="submission" date="2018-10" db="EMBL/GenBank/DDBJ databases">
        <title>Butyricimonas faecalis sp. nov., isolated from human faeces and emended description of the genus Butyricimonas.</title>
        <authorList>
            <person name="Le Roy T."/>
            <person name="Van der Smissen P."/>
            <person name="Paquot A."/>
            <person name="Delzenne N."/>
            <person name="Muccioli G."/>
            <person name="Collet J.-F."/>
            <person name="Cani P.D."/>
        </authorList>
    </citation>
    <scope>NUCLEOTIDE SEQUENCE [LARGE SCALE GENOMIC DNA]</scope>
    <source>
        <strain evidence="2 3">H184</strain>
    </source>
</reference>
<protein>
    <submittedName>
        <fullName evidence="2">DNA-binding protein</fullName>
    </submittedName>
</protein>
<dbReference type="InterPro" id="IPR009061">
    <property type="entry name" value="DNA-bd_dom_put_sf"/>
</dbReference>
<dbReference type="Pfam" id="PF12728">
    <property type="entry name" value="HTH_17"/>
    <property type="match status" value="1"/>
</dbReference>
<dbReference type="GO" id="GO:0003677">
    <property type="term" value="F:DNA binding"/>
    <property type="evidence" value="ECO:0007669"/>
    <property type="project" value="UniProtKB-KW"/>
</dbReference>
<dbReference type="RefSeq" id="WP_004292751.1">
    <property type="nucleotide sequence ID" value="NZ_CP032819.1"/>
</dbReference>
<dbReference type="PANTHER" id="PTHR34585">
    <property type="match status" value="1"/>
</dbReference>
<dbReference type="EMBL" id="CP032819">
    <property type="protein sequence ID" value="AZS29170.1"/>
    <property type="molecule type" value="Genomic_DNA"/>
</dbReference>
<dbReference type="SUPFAM" id="SSF46955">
    <property type="entry name" value="Putative DNA-binding domain"/>
    <property type="match status" value="1"/>
</dbReference>
<gene>
    <name evidence="2" type="ORF">D8S85_06115</name>
</gene>
<keyword evidence="3" id="KW-1185">Reference proteome</keyword>
<organism evidence="2 3">
    <name type="scientific">Butyricimonas faecalis</name>
    <dbReference type="NCBI Taxonomy" id="2093856"/>
    <lineage>
        <taxon>Bacteria</taxon>
        <taxon>Pseudomonadati</taxon>
        <taxon>Bacteroidota</taxon>
        <taxon>Bacteroidia</taxon>
        <taxon>Bacteroidales</taxon>
        <taxon>Odoribacteraceae</taxon>
        <taxon>Butyricimonas</taxon>
    </lineage>
</organism>
<dbReference type="PANTHER" id="PTHR34585:SF22">
    <property type="entry name" value="HELIX-TURN-HELIX DOMAIN-CONTAINING PROTEIN"/>
    <property type="match status" value="1"/>
</dbReference>
<dbReference type="GeneID" id="93102867"/>
<name>A0A3S9VRQ3_9BACT</name>
<evidence type="ECO:0000313" key="2">
    <source>
        <dbReference type="EMBL" id="AZS29170.1"/>
    </source>
</evidence>
<dbReference type="Proteomes" id="UP000270673">
    <property type="component" value="Chromosome"/>
</dbReference>
<proteinExistence type="predicted"/>
<accession>A0A3S9VRQ3</accession>
<sequence length="104" mass="12262">MENVIVIEQKTFEELMARFNRLAGMVDRFCRKAEEKRLSEWLDSTEVCQILQISPRTLQTLRDNGTLAYSQIVRKMFYRAEDVRRIVPLVEERRTLAALKGKTI</sequence>
<dbReference type="OrthoDB" id="1028798at2"/>
<evidence type="ECO:0000313" key="3">
    <source>
        <dbReference type="Proteomes" id="UP000270673"/>
    </source>
</evidence>
<dbReference type="InterPro" id="IPR041657">
    <property type="entry name" value="HTH_17"/>
</dbReference>
<dbReference type="KEGG" id="buy:D8S85_06115"/>
<dbReference type="AlphaFoldDB" id="A0A3S9VRQ3"/>
<feature type="domain" description="Helix-turn-helix" evidence="1">
    <location>
        <begin position="41"/>
        <end position="85"/>
    </location>
</feature>
<evidence type="ECO:0000259" key="1">
    <source>
        <dbReference type="Pfam" id="PF12728"/>
    </source>
</evidence>